<keyword evidence="1" id="KW-0732">Signal</keyword>
<dbReference type="Proteomes" id="UP000001635">
    <property type="component" value="Chromosome"/>
</dbReference>
<accession>G0J0U0</accession>
<dbReference type="eggNOG" id="COG5492">
    <property type="taxonomic scope" value="Bacteria"/>
</dbReference>
<protein>
    <submittedName>
        <fullName evidence="4">LamG domain protein jellyroll fold domain protein</fullName>
    </submittedName>
</protein>
<evidence type="ECO:0000259" key="3">
    <source>
        <dbReference type="SMART" id="SM00560"/>
    </source>
</evidence>
<dbReference type="GO" id="GO:0005975">
    <property type="term" value="P:carbohydrate metabolic process"/>
    <property type="evidence" value="ECO:0007669"/>
    <property type="project" value="UniProtKB-ARBA"/>
</dbReference>
<dbReference type="InterPro" id="IPR006558">
    <property type="entry name" value="LamG-like"/>
</dbReference>
<gene>
    <name evidence="4" type="ordered locus">Cycma_0728</name>
</gene>
<evidence type="ECO:0000313" key="4">
    <source>
        <dbReference type="EMBL" id="AEL24502.1"/>
    </source>
</evidence>
<sequence length="662" mass="74426">MIILRQSYRWLIATSMSLLCFSCQMDEDVLSPNENLLGEDIDDLLLLQAYASDGELGDWNIVYEETFESENPFYAYVTKQFSEDHSFKVSSSPSFKGDHVGRFELRKTDAKATRTGKRAEILVETPTGAENWYSFAVYFPSNGFEKDNDDEVISQWHNAGTPTLSLRVVKDDLIFRVGHDSNLKTSLWDHYDFGSVPKDEWVDFVFHIVHSDNSDGLVEVWRNDDKILTHSGPNKYKGERLPRWKVGIYKDAWDGKTTDTDKRILYFDNIRIGNEKASYEEMDPKKDNNKGWGPKVPEIESFSLINTITDKALGVVPNDGIINLKPIGDNRISLRANFEEEFEGSVEFELEGPKSFTVVRNEAEYCIYGYDKGNYHNGGGTPKGVYTLTATPYIGHNKSGKIGKQVVFNFTIDELNSGGVIQGGSGDLLENNLINITDDSQDLGETNSGTENNEIDVNPNLVGHWNMDEGNGRTLYDESGMGNHATIENDSDVSWVNGKLGKALEMNGRTGRYAYVSHNSSLNITESITISAWIRPSKKARKQILSKGNVYEFSIFENGKVEFRINRDTNAKDFMIQSVKSYPTDGDTWMHVAATFDGRNSVIYINGEKDHSSTYNSTKINSNSTAVQVGAKYGNNRWTGALDDLRLYNTALSASQIKSIYN</sequence>
<evidence type="ECO:0000256" key="1">
    <source>
        <dbReference type="ARBA" id="ARBA00022729"/>
    </source>
</evidence>
<evidence type="ECO:0000313" key="5">
    <source>
        <dbReference type="Proteomes" id="UP000001635"/>
    </source>
</evidence>
<dbReference type="Pfam" id="PF13385">
    <property type="entry name" value="Laminin_G_3"/>
    <property type="match status" value="1"/>
</dbReference>
<reference evidence="5" key="1">
    <citation type="submission" date="2011-07" db="EMBL/GenBank/DDBJ databases">
        <title>The complete genome of Cyclobacterium marinum DSM 745.</title>
        <authorList>
            <person name="Lucas S."/>
            <person name="Han J."/>
            <person name="Lapidus A."/>
            <person name="Bruce D."/>
            <person name="Goodwin L."/>
            <person name="Pitluck S."/>
            <person name="Peters L."/>
            <person name="Kyrpides N."/>
            <person name="Mavromatis K."/>
            <person name="Ivanova N."/>
            <person name="Ovchinnikova G."/>
            <person name="Chertkov O."/>
            <person name="Detter J.C."/>
            <person name="Tapia R."/>
            <person name="Han C."/>
            <person name="Land M."/>
            <person name="Hauser L."/>
            <person name="Markowitz V."/>
            <person name="Cheng J.-F."/>
            <person name="Hugenholtz P."/>
            <person name="Woyke T."/>
            <person name="Wu D."/>
            <person name="Tindall B."/>
            <person name="Schuetze A."/>
            <person name="Brambilla E."/>
            <person name="Klenk H.-P."/>
            <person name="Eisen J.A."/>
        </authorList>
    </citation>
    <scope>NUCLEOTIDE SEQUENCE [LARGE SCALE GENOMIC DNA]</scope>
    <source>
        <strain evidence="5">ATCC 25205 / DSM 745 / LMG 13164 / NCIMB 1802</strain>
    </source>
</reference>
<dbReference type="OrthoDB" id="652886at2"/>
<organism evidence="4 5">
    <name type="scientific">Cyclobacterium marinum (strain ATCC 25205 / DSM 745 / LMG 13164 / NCIMB 1802)</name>
    <name type="common">Flectobacillus marinus</name>
    <dbReference type="NCBI Taxonomy" id="880070"/>
    <lineage>
        <taxon>Bacteria</taxon>
        <taxon>Pseudomonadati</taxon>
        <taxon>Bacteroidota</taxon>
        <taxon>Cytophagia</taxon>
        <taxon>Cytophagales</taxon>
        <taxon>Cyclobacteriaceae</taxon>
        <taxon>Cyclobacterium</taxon>
    </lineage>
</organism>
<name>G0J0U0_CYCMS</name>
<evidence type="ECO:0000256" key="2">
    <source>
        <dbReference type="ARBA" id="ARBA00023157"/>
    </source>
</evidence>
<dbReference type="Pfam" id="PF14099">
    <property type="entry name" value="Polysacc_lyase"/>
    <property type="match status" value="1"/>
</dbReference>
<dbReference type="AlphaFoldDB" id="G0J0U0"/>
<dbReference type="HOGENOM" id="CLU_414313_0_0_10"/>
<dbReference type="KEGG" id="cmr:Cycma_0728"/>
<dbReference type="PANTHER" id="PTHR42535:SF2">
    <property type="entry name" value="CHROMOSOME UNDETERMINED SCAFFOLD_146, WHOLE GENOME SHOTGUN SEQUENCE"/>
    <property type="match status" value="1"/>
</dbReference>
<dbReference type="GO" id="GO:0004553">
    <property type="term" value="F:hydrolase activity, hydrolyzing O-glycosyl compounds"/>
    <property type="evidence" value="ECO:0007669"/>
    <property type="project" value="UniProtKB-ARBA"/>
</dbReference>
<dbReference type="EMBL" id="CP002955">
    <property type="protein sequence ID" value="AEL24502.1"/>
    <property type="molecule type" value="Genomic_DNA"/>
</dbReference>
<dbReference type="SUPFAM" id="SSF49899">
    <property type="entry name" value="Concanavalin A-like lectins/glucanases"/>
    <property type="match status" value="1"/>
</dbReference>
<keyword evidence="2" id="KW-1015">Disulfide bond</keyword>
<dbReference type="SMART" id="SM00560">
    <property type="entry name" value="LamGL"/>
    <property type="match status" value="1"/>
</dbReference>
<keyword evidence="5" id="KW-1185">Reference proteome</keyword>
<dbReference type="Gene3D" id="2.60.120.200">
    <property type="match status" value="2"/>
</dbReference>
<dbReference type="STRING" id="880070.Cycma_0728"/>
<dbReference type="eggNOG" id="COG3055">
    <property type="taxonomic scope" value="Bacteria"/>
</dbReference>
<dbReference type="RefSeq" id="WP_014018800.1">
    <property type="nucleotide sequence ID" value="NC_015914.1"/>
</dbReference>
<dbReference type="InterPro" id="IPR025975">
    <property type="entry name" value="Polysacc_lyase"/>
</dbReference>
<dbReference type="InterPro" id="IPR013320">
    <property type="entry name" value="ConA-like_dom_sf"/>
</dbReference>
<feature type="domain" description="LamG-like jellyroll fold" evidence="3">
    <location>
        <begin position="526"/>
        <end position="655"/>
    </location>
</feature>
<dbReference type="PANTHER" id="PTHR42535">
    <property type="entry name" value="OOKINETE PROTEIN, PUTATIVE-RELATED"/>
    <property type="match status" value="1"/>
</dbReference>
<proteinExistence type="predicted"/>